<reference evidence="2 3" key="1">
    <citation type="journal article" date="2018" name="MBio">
        <title>Comparative Genomics Reveals the Core Gene Toolbox for the Fungus-Insect Symbiosis.</title>
        <authorList>
            <person name="Wang Y."/>
            <person name="Stata M."/>
            <person name="Wang W."/>
            <person name="Stajich J.E."/>
            <person name="White M.M."/>
            <person name="Moncalvo J.M."/>
        </authorList>
    </citation>
    <scope>NUCLEOTIDE SEQUENCE [LARGE SCALE GENOMIC DNA]</scope>
    <source>
        <strain evidence="2 3">AUS-77-4</strain>
    </source>
</reference>
<dbReference type="STRING" id="61424.A0A2T9Z1V9"/>
<accession>A0A2T9Z1V9</accession>
<dbReference type="SUPFAM" id="SSF52402">
    <property type="entry name" value="Adenine nucleotide alpha hydrolases-like"/>
    <property type="match status" value="1"/>
</dbReference>
<dbReference type="InterPro" id="IPR014729">
    <property type="entry name" value="Rossmann-like_a/b/a_fold"/>
</dbReference>
<dbReference type="OrthoDB" id="843225at2759"/>
<evidence type="ECO:0000259" key="1">
    <source>
        <dbReference type="Pfam" id="PF00582"/>
    </source>
</evidence>
<protein>
    <recommendedName>
        <fullName evidence="1">UspA domain-containing protein</fullName>
    </recommendedName>
</protein>
<sequence length="103" mass="11367">MEFNGMIGYIDEEDMMDIDIRDYSNSLLGKFSRKLGDMGYMVVSSSVEGDPGVEILNEVKDKDAGLLVIGTRSLSGIKKLFLGSVSDYCVHHCECPIVIVKEV</sequence>
<dbReference type="InterPro" id="IPR006016">
    <property type="entry name" value="UspA"/>
</dbReference>
<dbReference type="Gene3D" id="3.40.50.620">
    <property type="entry name" value="HUPs"/>
    <property type="match status" value="1"/>
</dbReference>
<evidence type="ECO:0000313" key="2">
    <source>
        <dbReference type="EMBL" id="PVU98588.1"/>
    </source>
</evidence>
<dbReference type="PANTHER" id="PTHR31964">
    <property type="entry name" value="ADENINE NUCLEOTIDE ALPHA HYDROLASES-LIKE SUPERFAMILY PROTEIN"/>
    <property type="match status" value="1"/>
</dbReference>
<dbReference type="EMBL" id="MBFT01000073">
    <property type="protein sequence ID" value="PVU98588.1"/>
    <property type="molecule type" value="Genomic_DNA"/>
</dbReference>
<comment type="caution">
    <text evidence="2">The sequence shown here is derived from an EMBL/GenBank/DDBJ whole genome shotgun (WGS) entry which is preliminary data.</text>
</comment>
<proteinExistence type="predicted"/>
<dbReference type="PANTHER" id="PTHR31964:SF113">
    <property type="entry name" value="USPA DOMAIN-CONTAINING PROTEIN"/>
    <property type="match status" value="1"/>
</dbReference>
<dbReference type="Proteomes" id="UP000245699">
    <property type="component" value="Unassembled WGS sequence"/>
</dbReference>
<feature type="domain" description="UspA" evidence="1">
    <location>
        <begin position="42"/>
        <end position="101"/>
    </location>
</feature>
<organism evidence="2 3">
    <name type="scientific">Furculomyces boomerangus</name>
    <dbReference type="NCBI Taxonomy" id="61424"/>
    <lineage>
        <taxon>Eukaryota</taxon>
        <taxon>Fungi</taxon>
        <taxon>Fungi incertae sedis</taxon>
        <taxon>Zoopagomycota</taxon>
        <taxon>Kickxellomycotina</taxon>
        <taxon>Harpellomycetes</taxon>
        <taxon>Harpellales</taxon>
        <taxon>Harpellaceae</taxon>
        <taxon>Furculomyces</taxon>
    </lineage>
</organism>
<dbReference type="CDD" id="cd23659">
    <property type="entry name" value="USP_At3g01520-like"/>
    <property type="match status" value="1"/>
</dbReference>
<dbReference type="Pfam" id="PF00582">
    <property type="entry name" value="Usp"/>
    <property type="match status" value="1"/>
</dbReference>
<keyword evidence="3" id="KW-1185">Reference proteome</keyword>
<gene>
    <name evidence="2" type="ORF">BB559_001443</name>
</gene>
<dbReference type="AlphaFoldDB" id="A0A2T9Z1V9"/>
<evidence type="ECO:0000313" key="3">
    <source>
        <dbReference type="Proteomes" id="UP000245699"/>
    </source>
</evidence>
<dbReference type="InterPro" id="IPR006015">
    <property type="entry name" value="Universal_stress_UspA"/>
</dbReference>
<dbReference type="PRINTS" id="PR01438">
    <property type="entry name" value="UNVRSLSTRESS"/>
</dbReference>
<name>A0A2T9Z1V9_9FUNG</name>